<comment type="caution">
    <text evidence="2">The sequence shown here is derived from an EMBL/GenBank/DDBJ whole genome shotgun (WGS) entry which is preliminary data.</text>
</comment>
<keyword evidence="3" id="KW-1185">Reference proteome</keyword>
<gene>
    <name evidence="2" type="ORF">P43SY_008769</name>
</gene>
<protein>
    <submittedName>
        <fullName evidence="2">Uncharacterized protein</fullName>
    </submittedName>
</protein>
<feature type="region of interest" description="Disordered" evidence="1">
    <location>
        <begin position="298"/>
        <end position="320"/>
    </location>
</feature>
<evidence type="ECO:0000313" key="2">
    <source>
        <dbReference type="EMBL" id="KAJ0400966.1"/>
    </source>
</evidence>
<dbReference type="EMBL" id="JAKCXM010000141">
    <property type="protein sequence ID" value="KAJ0400966.1"/>
    <property type="molecule type" value="Genomic_DNA"/>
</dbReference>
<evidence type="ECO:0000313" key="3">
    <source>
        <dbReference type="Proteomes" id="UP001209570"/>
    </source>
</evidence>
<reference evidence="2" key="1">
    <citation type="submission" date="2021-12" db="EMBL/GenBank/DDBJ databases">
        <title>Prjna785345.</title>
        <authorList>
            <person name="Rujirawat T."/>
            <person name="Krajaejun T."/>
        </authorList>
    </citation>
    <scope>NUCLEOTIDE SEQUENCE</scope>
    <source>
        <strain evidence="2">Pi057C3</strain>
    </source>
</reference>
<feature type="region of interest" description="Disordered" evidence="1">
    <location>
        <begin position="248"/>
        <end position="273"/>
    </location>
</feature>
<evidence type="ECO:0000256" key="1">
    <source>
        <dbReference type="SAM" id="MobiDB-lite"/>
    </source>
</evidence>
<dbReference type="AlphaFoldDB" id="A0AAD5Q6E3"/>
<feature type="region of interest" description="Disordered" evidence="1">
    <location>
        <begin position="380"/>
        <end position="408"/>
    </location>
</feature>
<feature type="compositionally biased region" description="Basic and acidic residues" evidence="1">
    <location>
        <begin position="299"/>
        <end position="317"/>
    </location>
</feature>
<accession>A0AAD5Q6E3</accession>
<proteinExistence type="predicted"/>
<organism evidence="2 3">
    <name type="scientific">Pythium insidiosum</name>
    <name type="common">Pythiosis disease agent</name>
    <dbReference type="NCBI Taxonomy" id="114742"/>
    <lineage>
        <taxon>Eukaryota</taxon>
        <taxon>Sar</taxon>
        <taxon>Stramenopiles</taxon>
        <taxon>Oomycota</taxon>
        <taxon>Peronosporomycetes</taxon>
        <taxon>Pythiales</taxon>
        <taxon>Pythiaceae</taxon>
        <taxon>Pythium</taxon>
    </lineage>
</organism>
<feature type="compositionally biased region" description="Acidic residues" evidence="1">
    <location>
        <begin position="381"/>
        <end position="390"/>
    </location>
</feature>
<name>A0AAD5Q6E3_PYTIN</name>
<sequence length="443" mass="47272">MSGGCAVTRNSAHVECAAGLALDAAASPLAAGPAASASSPKKCHRATVSPPGAHALFATPSTAAAARGVSTAATAATSTAAAAGAAAVVAAPDAALAPSSCARSVVTAIERSVLRTLAFVLYHLDRDQARHCVMSLLQWYSQLHTQLPLFAADSLDQVATSLVALSDAEFTKFWLSLAASSTPNEPDNSTAVDGISASNTDAVQDVVSVAADGRECEQRDREADATLVRRLYEQIFYRIQCLFGIPSARRSRHDGPRHTQTPLQSPDDKLDDSHFRRRKSISFGAARSPDHISLSISADEPREDATDQQHQSIKDDSAAGAQVVEPNCHVAPVGGGEPGWAVEYMEQESRMPAEMTRRMHKMMHTEIPLNLFRVTVAYREDGDDTDDDDDPGRNGFVGIISPESFPPTPITRDLQTQRMHHYTIAVLDHATLALRLLEANCSA</sequence>
<dbReference type="Proteomes" id="UP001209570">
    <property type="component" value="Unassembled WGS sequence"/>
</dbReference>